<organism evidence="2 3">
    <name type="scientific">Actinokineospora xionganensis</name>
    <dbReference type="NCBI Taxonomy" id="2684470"/>
    <lineage>
        <taxon>Bacteria</taxon>
        <taxon>Bacillati</taxon>
        <taxon>Actinomycetota</taxon>
        <taxon>Actinomycetes</taxon>
        <taxon>Pseudonocardiales</taxon>
        <taxon>Pseudonocardiaceae</taxon>
        <taxon>Actinokineospora</taxon>
    </lineage>
</organism>
<dbReference type="InterPro" id="IPR010982">
    <property type="entry name" value="Lambda_DNA-bd_dom_sf"/>
</dbReference>
<protein>
    <submittedName>
        <fullName evidence="2">Helix-turn-helix domain-containing protein</fullName>
    </submittedName>
</protein>
<dbReference type="Pfam" id="PF13560">
    <property type="entry name" value="HTH_31"/>
    <property type="match status" value="1"/>
</dbReference>
<dbReference type="EMBL" id="JABVED010000005">
    <property type="protein sequence ID" value="MBC6447822.1"/>
    <property type="molecule type" value="Genomic_DNA"/>
</dbReference>
<dbReference type="InterPro" id="IPR043917">
    <property type="entry name" value="DUF5753"/>
</dbReference>
<reference evidence="2 3" key="1">
    <citation type="submission" date="2020-06" db="EMBL/GenBank/DDBJ databases">
        <title>Actinokineospora xiongansis sp. nov., isolated from soil of Baiyangdian.</title>
        <authorList>
            <person name="Zhang X."/>
        </authorList>
    </citation>
    <scope>NUCLEOTIDE SEQUENCE [LARGE SCALE GENOMIC DNA]</scope>
    <source>
        <strain evidence="2 3">HBU206404</strain>
    </source>
</reference>
<dbReference type="Proteomes" id="UP000734823">
    <property type="component" value="Unassembled WGS sequence"/>
</dbReference>
<dbReference type="InterPro" id="IPR001387">
    <property type="entry name" value="Cro/C1-type_HTH"/>
</dbReference>
<accession>A0ABR7L5F2</accession>
<keyword evidence="3" id="KW-1185">Reference proteome</keyword>
<dbReference type="RefSeq" id="WP_187220314.1">
    <property type="nucleotide sequence ID" value="NZ_JABVED010000005.1"/>
</dbReference>
<dbReference type="Pfam" id="PF19054">
    <property type="entry name" value="DUF5753"/>
    <property type="match status" value="1"/>
</dbReference>
<proteinExistence type="predicted"/>
<gene>
    <name evidence="2" type="ORF">GPZ80_11635</name>
</gene>
<dbReference type="Gene3D" id="1.10.260.40">
    <property type="entry name" value="lambda repressor-like DNA-binding domains"/>
    <property type="match status" value="1"/>
</dbReference>
<name>A0ABR7L5F2_9PSEU</name>
<evidence type="ECO:0000313" key="3">
    <source>
        <dbReference type="Proteomes" id="UP000734823"/>
    </source>
</evidence>
<dbReference type="SUPFAM" id="SSF47413">
    <property type="entry name" value="lambda repressor-like DNA-binding domains"/>
    <property type="match status" value="1"/>
</dbReference>
<evidence type="ECO:0000313" key="2">
    <source>
        <dbReference type="EMBL" id="MBC6447822.1"/>
    </source>
</evidence>
<comment type="caution">
    <text evidence="2">The sequence shown here is derived from an EMBL/GenBank/DDBJ whole genome shotgun (WGS) entry which is preliminary data.</text>
</comment>
<evidence type="ECO:0000259" key="1">
    <source>
        <dbReference type="PROSITE" id="PS50943"/>
    </source>
</evidence>
<dbReference type="PROSITE" id="PS50943">
    <property type="entry name" value="HTH_CROC1"/>
    <property type="match status" value="1"/>
</dbReference>
<sequence length="251" mass="28118">MSPKSIPPFRRRRLGRRIRELREGARMTLEVAAKALDMNRFTLARLESGANKMDVHLARSMMDVYDCYDSELLDEVRKAVPPGWWTQYGIRDRGYIDMETEASHVREFSVINVPGLLQTEEYTRSLLAAGPAAWTDEQLANHVRARRVRQRRLVDVDFPLHYQAVIDEAVLHRQVGGRALMAAQCAHIVARAQLPTVDLRVVPFGAGAHVGMDGAFIVLGFPEGEDHDIAYIAYPTGLRISSGSVKSPKLG</sequence>
<dbReference type="SMART" id="SM00530">
    <property type="entry name" value="HTH_XRE"/>
    <property type="match status" value="1"/>
</dbReference>
<feature type="domain" description="HTH cro/C1-type" evidence="1">
    <location>
        <begin position="18"/>
        <end position="73"/>
    </location>
</feature>